<dbReference type="EMBL" id="CP058350">
    <property type="protein sequence ID" value="QLF68519.1"/>
    <property type="molecule type" value="Genomic_DNA"/>
</dbReference>
<reference evidence="1 2" key="1">
    <citation type="submission" date="2020-06" db="EMBL/GenBank/DDBJ databases">
        <title>Genome sequence of Rhizobium sp strain ADMK78.</title>
        <authorList>
            <person name="Rahi P."/>
        </authorList>
    </citation>
    <scope>NUCLEOTIDE SEQUENCE [LARGE SCALE GENOMIC DNA]</scope>
    <source>
        <strain evidence="1 2">ADMK78</strain>
    </source>
</reference>
<sequence>MNSTYMPMAIGPARWHASGRPVNFKLRRMVTRLLTLPRRTWTGALPCSRFSVANLEISDDHENKNPKVIAETATASAQITQTANDSSRRAAEAGVQVHISMPKELDDCLEFCPASVSKGCLLNVW</sequence>
<dbReference type="Proteomes" id="UP000308530">
    <property type="component" value="Chromosome"/>
</dbReference>
<accession>A0ABX6QIY3</accession>
<name>A0ABX6QIY3_9HYPH</name>
<gene>
    <name evidence="1" type="ORF">FE840_002545</name>
</gene>
<evidence type="ECO:0000313" key="1">
    <source>
        <dbReference type="EMBL" id="QLF68519.1"/>
    </source>
</evidence>
<keyword evidence="2" id="KW-1185">Reference proteome</keyword>
<protein>
    <submittedName>
        <fullName evidence="1">Uncharacterized protein</fullName>
    </submittedName>
</protein>
<evidence type="ECO:0000313" key="2">
    <source>
        <dbReference type="Proteomes" id="UP000308530"/>
    </source>
</evidence>
<organism evidence="1 2">
    <name type="scientific">Peteryoungia desertarenae</name>
    <dbReference type="NCBI Taxonomy" id="1813451"/>
    <lineage>
        <taxon>Bacteria</taxon>
        <taxon>Pseudomonadati</taxon>
        <taxon>Pseudomonadota</taxon>
        <taxon>Alphaproteobacteria</taxon>
        <taxon>Hyphomicrobiales</taxon>
        <taxon>Rhizobiaceae</taxon>
        <taxon>Peteryoungia</taxon>
    </lineage>
</organism>
<proteinExistence type="predicted"/>
<dbReference type="RefSeq" id="WP_171033774.1">
    <property type="nucleotide sequence ID" value="NZ_CP058350.1"/>
</dbReference>